<dbReference type="PROSITE" id="PS50020">
    <property type="entry name" value="WW_DOMAIN_2"/>
    <property type="match status" value="1"/>
</dbReference>
<feature type="region of interest" description="Disordered" evidence="4">
    <location>
        <begin position="148"/>
        <end position="292"/>
    </location>
</feature>
<dbReference type="Proteomes" id="UP001159428">
    <property type="component" value="Unassembled WGS sequence"/>
</dbReference>
<dbReference type="Gene3D" id="2.20.70.10">
    <property type="match status" value="1"/>
</dbReference>
<comment type="caution">
    <text evidence="6">The sequence shown here is derived from an EMBL/GenBank/DDBJ whole genome shotgun (WGS) entry which is preliminary data.</text>
</comment>
<evidence type="ECO:0000313" key="6">
    <source>
        <dbReference type="EMBL" id="CAH3117675.1"/>
    </source>
</evidence>
<feature type="region of interest" description="Disordered" evidence="4">
    <location>
        <begin position="60"/>
        <end position="103"/>
    </location>
</feature>
<dbReference type="GO" id="GO:0006355">
    <property type="term" value="P:regulation of DNA-templated transcription"/>
    <property type="evidence" value="ECO:0007669"/>
    <property type="project" value="TreeGrafter"/>
</dbReference>
<keyword evidence="3" id="KW-0597">Phosphoprotein</keyword>
<feature type="compositionally biased region" description="Basic and acidic residues" evidence="4">
    <location>
        <begin position="148"/>
        <end position="168"/>
    </location>
</feature>
<organism evidence="6 7">
    <name type="scientific">Pocillopora meandrina</name>
    <dbReference type="NCBI Taxonomy" id="46732"/>
    <lineage>
        <taxon>Eukaryota</taxon>
        <taxon>Metazoa</taxon>
        <taxon>Cnidaria</taxon>
        <taxon>Anthozoa</taxon>
        <taxon>Hexacorallia</taxon>
        <taxon>Scleractinia</taxon>
        <taxon>Astrocoeniina</taxon>
        <taxon>Pocilloporidae</taxon>
        <taxon>Pocillopora</taxon>
    </lineage>
</organism>
<evidence type="ECO:0000256" key="2">
    <source>
        <dbReference type="ARBA" id="ARBA00022490"/>
    </source>
</evidence>
<dbReference type="SUPFAM" id="SSF51045">
    <property type="entry name" value="WW domain"/>
    <property type="match status" value="1"/>
</dbReference>
<name>A0AAU9WL90_9CNID</name>
<dbReference type="EMBL" id="CALNXJ010000016">
    <property type="protein sequence ID" value="CAH3117675.1"/>
    <property type="molecule type" value="Genomic_DNA"/>
</dbReference>
<gene>
    <name evidence="6" type="ORF">PMEA_00007602</name>
</gene>
<dbReference type="SMART" id="SM00456">
    <property type="entry name" value="WW"/>
    <property type="match status" value="1"/>
</dbReference>
<dbReference type="InterPro" id="IPR051105">
    <property type="entry name" value="WWC/KIBRA_Hippo_Reg"/>
</dbReference>
<dbReference type="GO" id="GO:0035330">
    <property type="term" value="P:regulation of hippo signaling"/>
    <property type="evidence" value="ECO:0007669"/>
    <property type="project" value="TreeGrafter"/>
</dbReference>
<dbReference type="GO" id="GO:0060090">
    <property type="term" value="F:molecular adaptor activity"/>
    <property type="evidence" value="ECO:0007669"/>
    <property type="project" value="TreeGrafter"/>
</dbReference>
<evidence type="ECO:0000256" key="3">
    <source>
        <dbReference type="ARBA" id="ARBA00022553"/>
    </source>
</evidence>
<dbReference type="GO" id="GO:0016477">
    <property type="term" value="P:cell migration"/>
    <property type="evidence" value="ECO:0007669"/>
    <property type="project" value="TreeGrafter"/>
</dbReference>
<dbReference type="CDD" id="cd00201">
    <property type="entry name" value="WW"/>
    <property type="match status" value="1"/>
</dbReference>
<dbReference type="GO" id="GO:0046621">
    <property type="term" value="P:negative regulation of organ growth"/>
    <property type="evidence" value="ECO:0007669"/>
    <property type="project" value="TreeGrafter"/>
</dbReference>
<comment type="subcellular location">
    <subcellularLocation>
        <location evidence="1">Cytoplasm</location>
    </subcellularLocation>
</comment>
<dbReference type="InterPro" id="IPR036020">
    <property type="entry name" value="WW_dom_sf"/>
</dbReference>
<sequence>MANAWTQFQPWQNQPLPPGWEARYDGNIGRYYFIDHTTHKTTWEDPRLKRTEAIPLTQFKETNFGGGSSFQAGSSSRPTAAKKVTEPEKPQRPASFTDEDFPVDSILSQMLKEDKSEQEKENVKRKLMGEFPGVDEVVIDVALRSAKHDERKAREVIKQLKGDDDKKKGPGKGKKQTETKPRATNSSGTSIAAASSTEQLNKNKGKAATKTKSPSEELHVKATPTSPAPQPEVKPPSPAPAKVKVSSTLVPGPGGQSRKSPGGAAWSTQAQPKIYHSPLRCMPSGPKPANAQGPNPQMLLPEWIQPQGPHTANYAGPQRSNVQGPARRASNRKVPLNCGAQASNHQGSNINLVHGSLYAQATLL</sequence>
<protein>
    <recommendedName>
        <fullName evidence="5">WW domain-containing protein</fullName>
    </recommendedName>
</protein>
<dbReference type="Pfam" id="PF00397">
    <property type="entry name" value="WW"/>
    <property type="match status" value="1"/>
</dbReference>
<evidence type="ECO:0000259" key="5">
    <source>
        <dbReference type="PROSITE" id="PS50020"/>
    </source>
</evidence>
<accession>A0AAU9WL90</accession>
<dbReference type="PANTHER" id="PTHR14791:SF29">
    <property type="entry name" value="PROTEIN KIBRA"/>
    <property type="match status" value="1"/>
</dbReference>
<keyword evidence="2" id="KW-0963">Cytoplasm</keyword>
<dbReference type="PANTHER" id="PTHR14791">
    <property type="entry name" value="BOMB/KIRA PROTEINS"/>
    <property type="match status" value="1"/>
</dbReference>
<dbReference type="InterPro" id="IPR001202">
    <property type="entry name" value="WW_dom"/>
</dbReference>
<dbReference type="GO" id="GO:0019900">
    <property type="term" value="F:kinase binding"/>
    <property type="evidence" value="ECO:0007669"/>
    <property type="project" value="TreeGrafter"/>
</dbReference>
<dbReference type="GO" id="GO:0005737">
    <property type="term" value="C:cytoplasm"/>
    <property type="evidence" value="ECO:0007669"/>
    <property type="project" value="UniProtKB-SubCell"/>
</dbReference>
<dbReference type="AlphaFoldDB" id="A0AAU9WL90"/>
<evidence type="ECO:0000256" key="1">
    <source>
        <dbReference type="ARBA" id="ARBA00004496"/>
    </source>
</evidence>
<feature type="compositionally biased region" description="Pro residues" evidence="4">
    <location>
        <begin position="226"/>
        <end position="239"/>
    </location>
</feature>
<feature type="domain" description="WW" evidence="5">
    <location>
        <begin position="14"/>
        <end position="48"/>
    </location>
</feature>
<proteinExistence type="predicted"/>
<evidence type="ECO:0000256" key="4">
    <source>
        <dbReference type="SAM" id="MobiDB-lite"/>
    </source>
</evidence>
<dbReference type="PROSITE" id="PS01159">
    <property type="entry name" value="WW_DOMAIN_1"/>
    <property type="match status" value="1"/>
</dbReference>
<evidence type="ECO:0000313" key="7">
    <source>
        <dbReference type="Proteomes" id="UP001159428"/>
    </source>
</evidence>
<reference evidence="6 7" key="1">
    <citation type="submission" date="2022-05" db="EMBL/GenBank/DDBJ databases">
        <authorList>
            <consortium name="Genoscope - CEA"/>
            <person name="William W."/>
        </authorList>
    </citation>
    <scope>NUCLEOTIDE SEQUENCE [LARGE SCALE GENOMIC DNA]</scope>
</reference>
<feature type="compositionally biased region" description="Low complexity" evidence="4">
    <location>
        <begin position="183"/>
        <end position="197"/>
    </location>
</feature>
<keyword evidence="7" id="KW-1185">Reference proteome</keyword>